<sequence length="282" mass="31822">MKKVAIQGTLGSYHDIAAHKYFEGEEIELICCANFEDVFGAIKKDSQTIGMLAIENTIAGSLLHNNELLRQSGAQIVGEYKLRISHSFVCLPDEDWDDITEVNSHPIALMQCREFLGQHPGIKVVEGEDTARSAEIIQQEHLKGHAAICSKAAAERYGMKVLQEGIETNKHNFTRFLVVADPWQVDELNRHRSKDVNKASMVFTLPHTEGSLSQVLSILSFYRINLTKIQSLPIIGREWEYQFYVDVVFDNVLRYKQSIAAITPLTKELKILGEYEDGKSNV</sequence>
<feature type="site" description="Essential for prephenate dehydratase activity" evidence="8">
    <location>
        <position position="174"/>
    </location>
</feature>
<evidence type="ECO:0000256" key="2">
    <source>
        <dbReference type="ARBA" id="ARBA00013147"/>
    </source>
</evidence>
<dbReference type="PATRIC" id="fig|1339349.3.peg.1115"/>
<keyword evidence="4" id="KW-0057">Aromatic amino acid biosynthesis</keyword>
<dbReference type="AlphaFoldDB" id="A0A078S2S8"/>
<evidence type="ECO:0000259" key="9">
    <source>
        <dbReference type="PROSITE" id="PS51171"/>
    </source>
</evidence>
<dbReference type="InterPro" id="IPR002912">
    <property type="entry name" value="ACT_dom"/>
</dbReference>
<dbReference type="EC" id="4.2.1.51" evidence="2"/>
<evidence type="ECO:0000256" key="4">
    <source>
        <dbReference type="ARBA" id="ARBA00023141"/>
    </source>
</evidence>
<dbReference type="GO" id="GO:0005737">
    <property type="term" value="C:cytoplasm"/>
    <property type="evidence" value="ECO:0007669"/>
    <property type="project" value="TreeGrafter"/>
</dbReference>
<dbReference type="SUPFAM" id="SSF53850">
    <property type="entry name" value="Periplasmic binding protein-like II"/>
    <property type="match status" value="1"/>
</dbReference>
<dbReference type="RefSeq" id="WP_005830004.1">
    <property type="nucleotide sequence ID" value="NZ_JNHN01000130.1"/>
</dbReference>
<dbReference type="PROSITE" id="PS51171">
    <property type="entry name" value="PREPHENATE_DEHYDR_3"/>
    <property type="match status" value="1"/>
</dbReference>
<dbReference type="CDD" id="cd04905">
    <property type="entry name" value="ACT_CM-PDT"/>
    <property type="match status" value="1"/>
</dbReference>
<keyword evidence="6" id="KW-0456">Lyase</keyword>
<organism evidence="11 12">
    <name type="scientific">Bacteroides uniformis str. 3978 T3 ii</name>
    <dbReference type="NCBI Taxonomy" id="1339349"/>
    <lineage>
        <taxon>Bacteria</taxon>
        <taxon>Pseudomonadati</taxon>
        <taxon>Bacteroidota</taxon>
        <taxon>Bacteroidia</taxon>
        <taxon>Bacteroidales</taxon>
        <taxon>Bacteroidaceae</taxon>
        <taxon>Bacteroides</taxon>
    </lineage>
</organism>
<reference evidence="11 12" key="1">
    <citation type="submission" date="2014-04" db="EMBL/GenBank/DDBJ databases">
        <authorList>
            <person name="Sears C."/>
            <person name="Carroll K."/>
            <person name="Sack B.R."/>
            <person name="Qadri F."/>
            <person name="Myers L.L."/>
            <person name="Chung G.-T."/>
            <person name="Escheverria P."/>
            <person name="Fraser C.M."/>
            <person name="Sadzewicz L."/>
            <person name="Shefchek K.A."/>
            <person name="Tallon L."/>
            <person name="Das S.P."/>
            <person name="Daugherty S."/>
            <person name="Mongodin E.F."/>
        </authorList>
    </citation>
    <scope>NUCLEOTIDE SEQUENCE [LARGE SCALE GENOMIC DNA]</scope>
    <source>
        <strain evidence="11 12">3978 T3 ii</strain>
    </source>
</reference>
<dbReference type="Pfam" id="PF00800">
    <property type="entry name" value="PDT"/>
    <property type="match status" value="1"/>
</dbReference>
<evidence type="ECO:0000256" key="6">
    <source>
        <dbReference type="ARBA" id="ARBA00023239"/>
    </source>
</evidence>
<comment type="caution">
    <text evidence="11">The sequence shown here is derived from an EMBL/GenBank/DDBJ whole genome shotgun (WGS) entry which is preliminary data.</text>
</comment>
<comment type="pathway">
    <text evidence="1">Amino-acid biosynthesis; L-phenylalanine biosynthesis; phenylpyruvate from prephenate: step 1/1.</text>
</comment>
<dbReference type="PANTHER" id="PTHR21022:SF19">
    <property type="entry name" value="PREPHENATE DEHYDRATASE-RELATED"/>
    <property type="match status" value="1"/>
</dbReference>
<evidence type="ECO:0000313" key="12">
    <source>
        <dbReference type="Proteomes" id="UP000028013"/>
    </source>
</evidence>
<dbReference type="InterPro" id="IPR045865">
    <property type="entry name" value="ACT-like_dom_sf"/>
</dbReference>
<dbReference type="Gene3D" id="3.40.190.10">
    <property type="entry name" value="Periplasmic binding protein-like II"/>
    <property type="match status" value="2"/>
</dbReference>
<evidence type="ECO:0000256" key="3">
    <source>
        <dbReference type="ARBA" id="ARBA00022605"/>
    </source>
</evidence>
<dbReference type="GO" id="GO:0009094">
    <property type="term" value="P:L-phenylalanine biosynthetic process"/>
    <property type="evidence" value="ECO:0007669"/>
    <property type="project" value="UniProtKB-UniPathway"/>
</dbReference>
<evidence type="ECO:0000256" key="8">
    <source>
        <dbReference type="PIRSR" id="PIRSR001500-2"/>
    </source>
</evidence>
<gene>
    <name evidence="11" type="ORF">M094_4343</name>
</gene>
<dbReference type="GeneID" id="99749481"/>
<protein>
    <recommendedName>
        <fullName evidence="2">prephenate dehydratase</fullName>
        <ecNumber evidence="2">4.2.1.51</ecNumber>
    </recommendedName>
</protein>
<dbReference type="EMBL" id="JNHN01000130">
    <property type="protein sequence ID" value="KDS54429.1"/>
    <property type="molecule type" value="Genomic_DNA"/>
</dbReference>
<comment type="catalytic activity">
    <reaction evidence="7">
        <text>prephenate + H(+) = 3-phenylpyruvate + CO2 + H2O</text>
        <dbReference type="Rhea" id="RHEA:21648"/>
        <dbReference type="ChEBI" id="CHEBI:15377"/>
        <dbReference type="ChEBI" id="CHEBI:15378"/>
        <dbReference type="ChEBI" id="CHEBI:16526"/>
        <dbReference type="ChEBI" id="CHEBI:18005"/>
        <dbReference type="ChEBI" id="CHEBI:29934"/>
        <dbReference type="EC" id="4.2.1.51"/>
    </reaction>
</comment>
<dbReference type="PANTHER" id="PTHR21022">
    <property type="entry name" value="PREPHENATE DEHYDRATASE P PROTEIN"/>
    <property type="match status" value="1"/>
</dbReference>
<feature type="domain" description="Prephenate dehydratase" evidence="9">
    <location>
        <begin position="3"/>
        <end position="181"/>
    </location>
</feature>
<accession>A0A078S2S8</accession>
<evidence type="ECO:0000256" key="5">
    <source>
        <dbReference type="ARBA" id="ARBA00023222"/>
    </source>
</evidence>
<evidence type="ECO:0000256" key="1">
    <source>
        <dbReference type="ARBA" id="ARBA00004741"/>
    </source>
</evidence>
<dbReference type="PROSITE" id="PS51671">
    <property type="entry name" value="ACT"/>
    <property type="match status" value="1"/>
</dbReference>
<dbReference type="UniPathway" id="UPA00121">
    <property type="reaction ID" value="UER00345"/>
</dbReference>
<feature type="domain" description="ACT" evidence="10">
    <location>
        <begin position="200"/>
        <end position="276"/>
    </location>
</feature>
<dbReference type="SUPFAM" id="SSF55021">
    <property type="entry name" value="ACT-like"/>
    <property type="match status" value="1"/>
</dbReference>
<evidence type="ECO:0000259" key="10">
    <source>
        <dbReference type="PROSITE" id="PS51671"/>
    </source>
</evidence>
<name>A0A078S2S8_BACUN</name>
<proteinExistence type="predicted"/>
<keyword evidence="5" id="KW-0584">Phenylalanine biosynthesis</keyword>
<dbReference type="PIRSF" id="PIRSF001500">
    <property type="entry name" value="Chor_mut_pdt_Ppr"/>
    <property type="match status" value="1"/>
</dbReference>
<dbReference type="InterPro" id="IPR008242">
    <property type="entry name" value="Chor_mutase/pphenate_deHydtase"/>
</dbReference>
<dbReference type="Gene3D" id="3.30.70.260">
    <property type="match status" value="1"/>
</dbReference>
<dbReference type="GO" id="GO:0004664">
    <property type="term" value="F:prephenate dehydratase activity"/>
    <property type="evidence" value="ECO:0007669"/>
    <property type="project" value="UniProtKB-EC"/>
</dbReference>
<keyword evidence="3" id="KW-0028">Amino-acid biosynthesis</keyword>
<dbReference type="CDD" id="cd13631">
    <property type="entry name" value="PBP2_Ct-PDT_like"/>
    <property type="match status" value="1"/>
</dbReference>
<dbReference type="Proteomes" id="UP000028013">
    <property type="component" value="Unassembled WGS sequence"/>
</dbReference>
<evidence type="ECO:0000313" key="11">
    <source>
        <dbReference type="EMBL" id="KDS54429.1"/>
    </source>
</evidence>
<dbReference type="InterPro" id="IPR001086">
    <property type="entry name" value="Preph_deHydtase"/>
</dbReference>
<evidence type="ECO:0000256" key="7">
    <source>
        <dbReference type="ARBA" id="ARBA00047848"/>
    </source>
</evidence>